<dbReference type="SUPFAM" id="SSF51735">
    <property type="entry name" value="NAD(P)-binding Rossmann-fold domains"/>
    <property type="match status" value="1"/>
</dbReference>
<dbReference type="CDD" id="cd05233">
    <property type="entry name" value="SDR_c"/>
    <property type="match status" value="1"/>
</dbReference>
<feature type="domain" description="Ketoreductase" evidence="2">
    <location>
        <begin position="7"/>
        <end position="172"/>
    </location>
</feature>
<evidence type="ECO:0000256" key="1">
    <source>
        <dbReference type="ARBA" id="ARBA00006484"/>
    </source>
</evidence>
<sequence length="249" mass="26376">MGQLEGKVALITGGNSGMGLAMAREFARQGARVVIFGRDLETLRRAEETIAGECLSVAGDVRSLDTLARLAEDVQERFGSIDILVANAGGATIEPFHEVTEETFDYQSDVNFKGVFFTIQYLLPKMNDGGAIIIVSSSANIRAVPGMSVYGAAKSAVRSLARTLTLELADRKIRVNVLTPGPVATAAYERTGLSEEEIAAFQSRQSEQIPLARIGDPQEMAQAALFLASSASSFVAGAELVADGGMTQV</sequence>
<evidence type="ECO:0000259" key="2">
    <source>
        <dbReference type="SMART" id="SM00822"/>
    </source>
</evidence>
<proteinExistence type="inferred from homology"/>
<dbReference type="AlphaFoldDB" id="A0A939EIF7"/>
<dbReference type="InterPro" id="IPR036291">
    <property type="entry name" value="NAD(P)-bd_dom_sf"/>
</dbReference>
<dbReference type="EC" id="1.1.1.47" evidence="3"/>
<name>A0A939EIF7_9HYPH</name>
<dbReference type="Gene3D" id="3.40.50.720">
    <property type="entry name" value="NAD(P)-binding Rossmann-like Domain"/>
    <property type="match status" value="1"/>
</dbReference>
<dbReference type="RefSeq" id="WP_207142015.1">
    <property type="nucleotide sequence ID" value="NZ_JAEKJZ010000003.1"/>
</dbReference>
<dbReference type="GO" id="GO:0047936">
    <property type="term" value="F:glucose 1-dehydrogenase [NAD(P)+] activity"/>
    <property type="evidence" value="ECO:0007669"/>
    <property type="project" value="UniProtKB-EC"/>
</dbReference>
<reference evidence="3" key="1">
    <citation type="submission" date="2020-12" db="EMBL/GenBank/DDBJ databases">
        <title>Oil enriched cultivation method for isolating marine PHA-producing bacteria.</title>
        <authorList>
            <person name="Zheng W."/>
            <person name="Yu S."/>
            <person name="Huang Y."/>
        </authorList>
    </citation>
    <scope>NUCLEOTIDE SEQUENCE</scope>
    <source>
        <strain evidence="3">SY-2-12</strain>
    </source>
</reference>
<accession>A0A939EIF7</accession>
<dbReference type="InterPro" id="IPR057326">
    <property type="entry name" value="KR_dom"/>
</dbReference>
<dbReference type="PRINTS" id="PR00081">
    <property type="entry name" value="GDHRDH"/>
</dbReference>
<dbReference type="EMBL" id="JAEKJZ010000003">
    <property type="protein sequence ID" value="MBN9672189.1"/>
    <property type="molecule type" value="Genomic_DNA"/>
</dbReference>
<comment type="caution">
    <text evidence="3">The sequence shown here is derived from an EMBL/GenBank/DDBJ whole genome shotgun (WGS) entry which is preliminary data.</text>
</comment>
<protein>
    <submittedName>
        <fullName evidence="3">Glucose 1-dehydrogenase</fullName>
        <ecNumber evidence="3">1.1.1.47</ecNumber>
    </submittedName>
</protein>
<evidence type="ECO:0000313" key="3">
    <source>
        <dbReference type="EMBL" id="MBN9672189.1"/>
    </source>
</evidence>
<dbReference type="Pfam" id="PF13561">
    <property type="entry name" value="adh_short_C2"/>
    <property type="match status" value="1"/>
</dbReference>
<dbReference type="PANTHER" id="PTHR43975">
    <property type="entry name" value="ZGC:101858"/>
    <property type="match status" value="1"/>
</dbReference>
<comment type="similarity">
    <text evidence="1">Belongs to the short-chain dehydrogenases/reductases (SDR) family.</text>
</comment>
<dbReference type="Proteomes" id="UP000664096">
    <property type="component" value="Unassembled WGS sequence"/>
</dbReference>
<gene>
    <name evidence="3" type="ORF">JF539_17685</name>
</gene>
<keyword evidence="3" id="KW-0560">Oxidoreductase</keyword>
<dbReference type="FunFam" id="3.40.50.720:FF:000084">
    <property type="entry name" value="Short-chain dehydrogenase reductase"/>
    <property type="match status" value="1"/>
</dbReference>
<dbReference type="PRINTS" id="PR00080">
    <property type="entry name" value="SDRFAMILY"/>
</dbReference>
<dbReference type="NCBIfam" id="NF005559">
    <property type="entry name" value="PRK07231.1"/>
    <property type="match status" value="1"/>
</dbReference>
<dbReference type="PANTHER" id="PTHR43975:SF2">
    <property type="entry name" value="EG:BACR7A4.14 PROTEIN-RELATED"/>
    <property type="match status" value="1"/>
</dbReference>
<dbReference type="SMART" id="SM00822">
    <property type="entry name" value="PKS_KR"/>
    <property type="match status" value="1"/>
</dbReference>
<evidence type="ECO:0000313" key="4">
    <source>
        <dbReference type="Proteomes" id="UP000664096"/>
    </source>
</evidence>
<dbReference type="InterPro" id="IPR002347">
    <property type="entry name" value="SDR_fam"/>
</dbReference>
<organism evidence="3 4">
    <name type="scientific">Roseibium aggregatum</name>
    <dbReference type="NCBI Taxonomy" id="187304"/>
    <lineage>
        <taxon>Bacteria</taxon>
        <taxon>Pseudomonadati</taxon>
        <taxon>Pseudomonadota</taxon>
        <taxon>Alphaproteobacteria</taxon>
        <taxon>Hyphomicrobiales</taxon>
        <taxon>Stappiaceae</taxon>
        <taxon>Roseibium</taxon>
    </lineage>
</organism>